<dbReference type="PROSITE" id="PS00211">
    <property type="entry name" value="ABC_TRANSPORTER_1"/>
    <property type="match status" value="1"/>
</dbReference>
<feature type="transmembrane region" description="Helical" evidence="9">
    <location>
        <begin position="168"/>
        <end position="189"/>
    </location>
</feature>
<organism evidence="12 13">
    <name type="scientific">Floridaenema flaviceps BLCC-F50</name>
    <dbReference type="NCBI Taxonomy" id="3153642"/>
    <lineage>
        <taxon>Bacteria</taxon>
        <taxon>Bacillati</taxon>
        <taxon>Cyanobacteriota</taxon>
        <taxon>Cyanophyceae</taxon>
        <taxon>Oscillatoriophycideae</taxon>
        <taxon>Aerosakkonematales</taxon>
        <taxon>Aerosakkonemataceae</taxon>
        <taxon>Floridanema</taxon>
        <taxon>Floridanema flaviceps</taxon>
    </lineage>
</organism>
<feature type="transmembrane region" description="Helical" evidence="9">
    <location>
        <begin position="95"/>
        <end position="115"/>
    </location>
</feature>
<feature type="domain" description="ABC transmembrane type-1" evidence="11">
    <location>
        <begin position="55"/>
        <end position="339"/>
    </location>
</feature>
<dbReference type="SMART" id="SM00382">
    <property type="entry name" value="AAA"/>
    <property type="match status" value="1"/>
</dbReference>
<dbReference type="EMBL" id="JBHFNR010000032">
    <property type="protein sequence ID" value="MFB2892398.1"/>
    <property type="molecule type" value="Genomic_DNA"/>
</dbReference>
<evidence type="ECO:0000313" key="13">
    <source>
        <dbReference type="Proteomes" id="UP001576784"/>
    </source>
</evidence>
<keyword evidence="6 9" id="KW-1133">Transmembrane helix</keyword>
<accession>A0ABV4XME4</accession>
<keyword evidence="7 9" id="KW-0472">Membrane</keyword>
<dbReference type="CDD" id="cd03223">
    <property type="entry name" value="ABCD_peroxisomal_ALDP"/>
    <property type="match status" value="1"/>
</dbReference>
<evidence type="ECO:0000256" key="7">
    <source>
        <dbReference type="ARBA" id="ARBA00023136"/>
    </source>
</evidence>
<dbReference type="PANTHER" id="PTHR11384">
    <property type="entry name" value="ATP-BINDING CASSETTE, SUB-FAMILY D MEMBER"/>
    <property type="match status" value="1"/>
</dbReference>
<reference evidence="12 13" key="1">
    <citation type="submission" date="2024-09" db="EMBL/GenBank/DDBJ databases">
        <title>Floridaenema gen nov. (Aerosakkonemataceae, Aerosakkonematales ord. nov., Cyanobacteria) from benthic tropical and subtropical fresh waters, with the description of four new species.</title>
        <authorList>
            <person name="Moretto J.A."/>
            <person name="Berthold D.E."/>
            <person name="Lefler F.W."/>
            <person name="Huang I.-S."/>
            <person name="Laughinghouse H. IV."/>
        </authorList>
    </citation>
    <scope>NUCLEOTIDE SEQUENCE [LARGE SCALE GENOMIC DNA]</scope>
    <source>
        <strain evidence="12 13">BLCC-F50</strain>
    </source>
</reference>
<dbReference type="SUPFAM" id="SSF52540">
    <property type="entry name" value="P-loop containing nucleoside triphosphate hydrolases"/>
    <property type="match status" value="1"/>
</dbReference>
<feature type="transmembrane region" description="Helical" evidence="9">
    <location>
        <begin position="51"/>
        <end position="75"/>
    </location>
</feature>
<sequence length="711" mass="80786">MQSTISIDKNSTNNSAPSSKQFWENIRAIAAPYWYPTQPGGRAFSDVMRSWAMLILLILLIAMLVGTNALNSFVYRYLVDVIIKDKDVNKFVDSLWLYVAVLVGTTLLVGFSKFVRKQIALDWYQWLNNHILEKYLSNRAYYKINFKSDIDNPDQRISQELSPLTKNALSFSAVFLEKVLEMSVFLVILWSLSRWVAVIVVIYTVIGNLIALYLTQELNKINKDQIGFEADYTYSLTHIRNHAESIAFFQGEDKELNIVMRRFKNILQTTQRKIDWERNQDLFNRGYQAVLQIFPLIIFGSLYLKGDIDFGEISQASIACGSFSSAMAELIAEFGTSGRLTSYIDRLSEFSGALESVIKQPENVSTIKTIEDNRLAFENVTLETPDYEEVIVEKLSLSVQPGEGLLIVGPSGRGKSSLLRAIAGLWNAGSGRLVRPPLEDMLFLPQRPYIILGTLREQLLYPHTTREMSDRELEAVLQEVNLQNLLPRIEGFDKEVPWENILSLGEQQRLAFARLVVSRPRFTILDEATSALDLKNEGHLYQQLQETKTTFISVGHRESLFSYHQWVLELTDNSKWRLVSVSDYQRQKAIDILPEETPPNTIDNPPAIPDQNIIEISVISPENPPETPSQDVEISADLSPENPSETPPQDIEISAETGATVGLSHKEMQQLTDYQITSIRSMASQGKTVTTKEGVVYYYNKDPKVLKWVRI</sequence>
<evidence type="ECO:0000256" key="5">
    <source>
        <dbReference type="ARBA" id="ARBA00022840"/>
    </source>
</evidence>
<dbReference type="InterPro" id="IPR036640">
    <property type="entry name" value="ABC1_TM_sf"/>
</dbReference>
<dbReference type="InterPro" id="IPR011527">
    <property type="entry name" value="ABC1_TM_dom"/>
</dbReference>
<evidence type="ECO:0000256" key="4">
    <source>
        <dbReference type="ARBA" id="ARBA00022741"/>
    </source>
</evidence>
<evidence type="ECO:0000256" key="3">
    <source>
        <dbReference type="ARBA" id="ARBA00022692"/>
    </source>
</evidence>
<dbReference type="Pfam" id="PF00005">
    <property type="entry name" value="ABC_tran"/>
    <property type="match status" value="1"/>
</dbReference>
<keyword evidence="13" id="KW-1185">Reference proteome</keyword>
<evidence type="ECO:0000256" key="9">
    <source>
        <dbReference type="SAM" id="Phobius"/>
    </source>
</evidence>
<dbReference type="GO" id="GO:0005524">
    <property type="term" value="F:ATP binding"/>
    <property type="evidence" value="ECO:0007669"/>
    <property type="project" value="UniProtKB-KW"/>
</dbReference>
<evidence type="ECO:0000313" key="12">
    <source>
        <dbReference type="EMBL" id="MFB2892398.1"/>
    </source>
</evidence>
<name>A0ABV4XME4_9CYAN</name>
<dbReference type="Pfam" id="PF06472">
    <property type="entry name" value="ABC_membrane_2"/>
    <property type="match status" value="1"/>
</dbReference>
<dbReference type="RefSeq" id="WP_413262068.1">
    <property type="nucleotide sequence ID" value="NZ_JBHFNR010000032.1"/>
</dbReference>
<keyword evidence="5 12" id="KW-0067">ATP-binding</keyword>
<keyword evidence="3 9" id="KW-0812">Transmembrane</keyword>
<evidence type="ECO:0000256" key="8">
    <source>
        <dbReference type="SAM" id="MobiDB-lite"/>
    </source>
</evidence>
<feature type="domain" description="ABC transporter" evidence="10">
    <location>
        <begin position="375"/>
        <end position="597"/>
    </location>
</feature>
<dbReference type="SUPFAM" id="SSF90123">
    <property type="entry name" value="ABC transporter transmembrane region"/>
    <property type="match status" value="1"/>
</dbReference>
<dbReference type="InterPro" id="IPR003593">
    <property type="entry name" value="AAA+_ATPase"/>
</dbReference>
<evidence type="ECO:0000259" key="11">
    <source>
        <dbReference type="PROSITE" id="PS50929"/>
    </source>
</evidence>
<gene>
    <name evidence="12" type="ORF">ACE1CI_05570</name>
</gene>
<keyword evidence="2" id="KW-0813">Transport</keyword>
<dbReference type="InterPro" id="IPR050835">
    <property type="entry name" value="ABC_transporter_sub-D"/>
</dbReference>
<feature type="region of interest" description="Disordered" evidence="8">
    <location>
        <begin position="620"/>
        <end position="652"/>
    </location>
</feature>
<evidence type="ECO:0000256" key="6">
    <source>
        <dbReference type="ARBA" id="ARBA00022989"/>
    </source>
</evidence>
<proteinExistence type="predicted"/>
<dbReference type="InterPro" id="IPR017871">
    <property type="entry name" value="ABC_transporter-like_CS"/>
</dbReference>
<dbReference type="InterPro" id="IPR027417">
    <property type="entry name" value="P-loop_NTPase"/>
</dbReference>
<evidence type="ECO:0000256" key="2">
    <source>
        <dbReference type="ARBA" id="ARBA00022448"/>
    </source>
</evidence>
<dbReference type="InterPro" id="IPR003439">
    <property type="entry name" value="ABC_transporter-like_ATP-bd"/>
</dbReference>
<comment type="caution">
    <text evidence="12">The sequence shown here is derived from an EMBL/GenBank/DDBJ whole genome shotgun (WGS) entry which is preliminary data.</text>
</comment>
<evidence type="ECO:0000259" key="10">
    <source>
        <dbReference type="PROSITE" id="PS50893"/>
    </source>
</evidence>
<keyword evidence="4" id="KW-0547">Nucleotide-binding</keyword>
<comment type="subcellular location">
    <subcellularLocation>
        <location evidence="1">Cell membrane</location>
        <topology evidence="1">Multi-pass membrane protein</topology>
    </subcellularLocation>
</comment>
<dbReference type="PROSITE" id="PS50893">
    <property type="entry name" value="ABC_TRANSPORTER_2"/>
    <property type="match status" value="1"/>
</dbReference>
<feature type="transmembrane region" description="Helical" evidence="9">
    <location>
        <begin position="195"/>
        <end position="214"/>
    </location>
</feature>
<protein>
    <submittedName>
        <fullName evidence="12">ATP-binding cassette domain-containing protein</fullName>
    </submittedName>
</protein>
<evidence type="ECO:0000256" key="1">
    <source>
        <dbReference type="ARBA" id="ARBA00004651"/>
    </source>
</evidence>
<dbReference type="Gene3D" id="1.20.1560.10">
    <property type="entry name" value="ABC transporter type 1, transmembrane domain"/>
    <property type="match status" value="1"/>
</dbReference>
<feature type="transmembrane region" description="Helical" evidence="9">
    <location>
        <begin position="286"/>
        <end position="304"/>
    </location>
</feature>
<dbReference type="PROSITE" id="PS50929">
    <property type="entry name" value="ABC_TM1F"/>
    <property type="match status" value="1"/>
</dbReference>
<dbReference type="PANTHER" id="PTHR11384:SF59">
    <property type="entry name" value="LYSOSOMAL COBALAMIN TRANSPORTER ABCD4"/>
    <property type="match status" value="1"/>
</dbReference>
<dbReference type="Proteomes" id="UP001576784">
    <property type="component" value="Unassembled WGS sequence"/>
</dbReference>
<dbReference type="Gene3D" id="3.40.50.300">
    <property type="entry name" value="P-loop containing nucleotide triphosphate hydrolases"/>
    <property type="match status" value="1"/>
</dbReference>